<sequence length="157" mass="18802">MQLIEKNNIETDNQSSDHQPIKTILNLKGKTLKVKETHQAMKITNLDKETFTQDIQQGLIEELVSNTQQTKEKVNKDAEWISSIMKEAYFEQGKWVRMNTNKTKAWWDRKILNPIVKERNRARRWMLLTRSSEANDCYQQWQQVFKIKVEELKRNHL</sequence>
<name>A0A9Q3IV09_9BASI</name>
<accession>A0A9Q3IV09</accession>
<gene>
    <name evidence="1" type="ORF">O181_090156</name>
</gene>
<dbReference type="AlphaFoldDB" id="A0A9Q3IV09"/>
<protein>
    <submittedName>
        <fullName evidence="1">Uncharacterized protein</fullName>
    </submittedName>
</protein>
<dbReference type="Proteomes" id="UP000765509">
    <property type="component" value="Unassembled WGS sequence"/>
</dbReference>
<proteinExistence type="predicted"/>
<comment type="caution">
    <text evidence="1">The sequence shown here is derived from an EMBL/GenBank/DDBJ whole genome shotgun (WGS) entry which is preliminary data.</text>
</comment>
<dbReference type="EMBL" id="AVOT02056012">
    <property type="protein sequence ID" value="MBW0550441.1"/>
    <property type="molecule type" value="Genomic_DNA"/>
</dbReference>
<dbReference type="OrthoDB" id="2505506at2759"/>
<reference evidence="1" key="1">
    <citation type="submission" date="2021-03" db="EMBL/GenBank/DDBJ databases">
        <title>Draft genome sequence of rust myrtle Austropuccinia psidii MF-1, a brazilian biotype.</title>
        <authorList>
            <person name="Quecine M.C."/>
            <person name="Pachon D.M.R."/>
            <person name="Bonatelli M.L."/>
            <person name="Correr F.H."/>
            <person name="Franceschini L.M."/>
            <person name="Leite T.F."/>
            <person name="Margarido G.R.A."/>
            <person name="Almeida C.A."/>
            <person name="Ferrarezi J.A."/>
            <person name="Labate C.A."/>
        </authorList>
    </citation>
    <scope>NUCLEOTIDE SEQUENCE</scope>
    <source>
        <strain evidence="1">MF-1</strain>
    </source>
</reference>
<evidence type="ECO:0000313" key="2">
    <source>
        <dbReference type="Proteomes" id="UP000765509"/>
    </source>
</evidence>
<keyword evidence="2" id="KW-1185">Reference proteome</keyword>
<evidence type="ECO:0000313" key="1">
    <source>
        <dbReference type="EMBL" id="MBW0550441.1"/>
    </source>
</evidence>
<organism evidence="1 2">
    <name type="scientific">Austropuccinia psidii MF-1</name>
    <dbReference type="NCBI Taxonomy" id="1389203"/>
    <lineage>
        <taxon>Eukaryota</taxon>
        <taxon>Fungi</taxon>
        <taxon>Dikarya</taxon>
        <taxon>Basidiomycota</taxon>
        <taxon>Pucciniomycotina</taxon>
        <taxon>Pucciniomycetes</taxon>
        <taxon>Pucciniales</taxon>
        <taxon>Sphaerophragmiaceae</taxon>
        <taxon>Austropuccinia</taxon>
    </lineage>
</organism>